<organism evidence="1 2">
    <name type="scientific">Caerostris darwini</name>
    <dbReference type="NCBI Taxonomy" id="1538125"/>
    <lineage>
        <taxon>Eukaryota</taxon>
        <taxon>Metazoa</taxon>
        <taxon>Ecdysozoa</taxon>
        <taxon>Arthropoda</taxon>
        <taxon>Chelicerata</taxon>
        <taxon>Arachnida</taxon>
        <taxon>Araneae</taxon>
        <taxon>Araneomorphae</taxon>
        <taxon>Entelegynae</taxon>
        <taxon>Araneoidea</taxon>
        <taxon>Araneidae</taxon>
        <taxon>Caerostris</taxon>
    </lineage>
</organism>
<comment type="caution">
    <text evidence="1">The sequence shown here is derived from an EMBL/GenBank/DDBJ whole genome shotgun (WGS) entry which is preliminary data.</text>
</comment>
<keyword evidence="2" id="KW-1185">Reference proteome</keyword>
<evidence type="ECO:0000313" key="1">
    <source>
        <dbReference type="EMBL" id="GIY72532.1"/>
    </source>
</evidence>
<name>A0AAV4VQ60_9ARAC</name>
<reference evidence="1 2" key="1">
    <citation type="submission" date="2021-06" db="EMBL/GenBank/DDBJ databases">
        <title>Caerostris darwini draft genome.</title>
        <authorList>
            <person name="Kono N."/>
            <person name="Arakawa K."/>
        </authorList>
    </citation>
    <scope>NUCLEOTIDE SEQUENCE [LARGE SCALE GENOMIC DNA]</scope>
</reference>
<dbReference type="AlphaFoldDB" id="A0AAV4VQ60"/>
<gene>
    <name evidence="1" type="ORF">CDAR_208841</name>
</gene>
<proteinExistence type="predicted"/>
<evidence type="ECO:0000313" key="2">
    <source>
        <dbReference type="Proteomes" id="UP001054837"/>
    </source>
</evidence>
<protein>
    <submittedName>
        <fullName evidence="1">Uncharacterized protein</fullName>
    </submittedName>
</protein>
<dbReference type="Proteomes" id="UP001054837">
    <property type="component" value="Unassembled WGS sequence"/>
</dbReference>
<dbReference type="EMBL" id="BPLQ01013495">
    <property type="protein sequence ID" value="GIY72532.1"/>
    <property type="molecule type" value="Genomic_DNA"/>
</dbReference>
<accession>A0AAV4VQ60</accession>
<sequence>MIFNFIARGHFMRGVVRFKNCCSENQSFTNMWRHSLFPNSSGFMTFIRFYGGFLSQRRFYCCSTTQTRCIRFQNEHGVVAQRVPLQMQMERWIVAVF</sequence>